<comment type="caution">
    <text evidence="1">The sequence shown here is derived from an EMBL/GenBank/DDBJ whole genome shotgun (WGS) entry which is preliminary data.</text>
</comment>
<gene>
    <name evidence="1" type="ORF">I7412_21360</name>
</gene>
<name>A0A937UT64_9ACTN</name>
<sequence length="145" mass="15677">MSAGLIDLPPFVITAEIRGRLKHALKRFSAPSGDGAEGSAVRLGLDPPDFPPSQIVHYMLATVMGYPHLGQAQRTAWIIDMRFENRPLAIASENFEIRAYLTFAEGDSADLGLLSDTLLNDLQKGVRVLEKTSRGCILAAVGDSP</sequence>
<dbReference type="Proteomes" id="UP000604475">
    <property type="component" value="Unassembled WGS sequence"/>
</dbReference>
<evidence type="ECO:0000313" key="2">
    <source>
        <dbReference type="Proteomes" id="UP000604475"/>
    </source>
</evidence>
<proteinExistence type="predicted"/>
<dbReference type="EMBL" id="JAEACQ010000234">
    <property type="protein sequence ID" value="MBL7629671.1"/>
    <property type="molecule type" value="Genomic_DNA"/>
</dbReference>
<accession>A0A937UT64</accession>
<protein>
    <submittedName>
        <fullName evidence="1">Uncharacterized protein</fullName>
    </submittedName>
</protein>
<evidence type="ECO:0000313" key="1">
    <source>
        <dbReference type="EMBL" id="MBL7629671.1"/>
    </source>
</evidence>
<organism evidence="1 2">
    <name type="scientific">Frankia nepalensis</name>
    <dbReference type="NCBI Taxonomy" id="1836974"/>
    <lineage>
        <taxon>Bacteria</taxon>
        <taxon>Bacillati</taxon>
        <taxon>Actinomycetota</taxon>
        <taxon>Actinomycetes</taxon>
        <taxon>Frankiales</taxon>
        <taxon>Frankiaceae</taxon>
        <taxon>Frankia</taxon>
    </lineage>
</organism>
<reference evidence="1" key="1">
    <citation type="submission" date="2020-12" db="EMBL/GenBank/DDBJ databases">
        <title>Genomic characterization of non-nitrogen-fixing Frankia strains.</title>
        <authorList>
            <person name="Carlos-Shanley C."/>
            <person name="Guerra T."/>
            <person name="Hahn D."/>
        </authorList>
    </citation>
    <scope>NUCLEOTIDE SEQUENCE</scope>
    <source>
        <strain evidence="1">CN6</strain>
    </source>
</reference>
<dbReference type="AlphaFoldDB" id="A0A937UT64"/>
<keyword evidence="2" id="KW-1185">Reference proteome</keyword>
<dbReference type="RefSeq" id="WP_203001281.1">
    <property type="nucleotide sequence ID" value="NZ_JADWYU010000089.1"/>
</dbReference>